<evidence type="ECO:0000313" key="1">
    <source>
        <dbReference type="EMBL" id="QUC66639.1"/>
    </source>
</evidence>
<reference evidence="1" key="1">
    <citation type="submission" date="2021-01" db="EMBL/GenBank/DDBJ databases">
        <title>Complete genome sequence of Clostridiales bacterium R-7.</title>
        <authorList>
            <person name="Mahoney-Kurpe S.C."/>
            <person name="Palevich N."/>
            <person name="Koike S."/>
            <person name="Moon C.D."/>
            <person name="Attwood G.T."/>
        </authorList>
    </citation>
    <scope>NUCLEOTIDE SEQUENCE</scope>
    <source>
        <strain evidence="1">R-7</strain>
    </source>
</reference>
<evidence type="ECO:0000313" key="2">
    <source>
        <dbReference type="Proteomes" id="UP000682782"/>
    </source>
</evidence>
<name>A0AC61MVN3_9FIRM</name>
<protein>
    <submittedName>
        <fullName evidence="1">ABC transporter substrate-binding protein</fullName>
    </submittedName>
</protein>
<proteinExistence type="predicted"/>
<sequence length="387" mass="40190">MKKLIALVLAVMLLVPAFAMADNVIRIGVFEPSTGDNGAGGKQEILGIEYANSLAPTVTIGGEEYTVELVIEDNQSLTDKAISAAQSLVSKDVSVVLGSYGSGVSMAGGDVFAEAGVPAIGVSCTNPNVTLLCDYYWRICFLDPFQGTVMANFAKELGATKAYVLTMLGEDYGVGLGKYFVEAFKGLGGEVVEENFTEGTSDFAAYINNAVSNGCDVVFAPCATTYAALIIDQAAAQGISFPLLAGDTWENSAILNAAKGKDIKVYCSTFFDENDDAAAAAEFVTGFKAWLNADSGKMTNNGGNDIVAAVSALGFDAYNVALAAIKAADSADAAAIVEALPGVTYEGVTGAIAFDDVGDAKKDMAYIKFANPETGAFDFVKTQKVGE</sequence>
<gene>
    <name evidence="1" type="ORF">JYE49_12395</name>
</gene>
<dbReference type="EMBL" id="CP068393">
    <property type="protein sequence ID" value="QUC66639.1"/>
    <property type="molecule type" value="Genomic_DNA"/>
</dbReference>
<dbReference type="Proteomes" id="UP000682782">
    <property type="component" value="Chromosome"/>
</dbReference>
<organism evidence="1 2">
    <name type="scientific">Aristaeella hokkaidonensis</name>
    <dbReference type="NCBI Taxonomy" id="3046382"/>
    <lineage>
        <taxon>Bacteria</taxon>
        <taxon>Bacillati</taxon>
        <taxon>Bacillota</taxon>
        <taxon>Clostridia</taxon>
        <taxon>Eubacteriales</taxon>
        <taxon>Aristaeellaceae</taxon>
        <taxon>Aristaeella</taxon>
    </lineage>
</organism>
<keyword evidence="2" id="KW-1185">Reference proteome</keyword>
<accession>A0AC61MVN3</accession>